<sequence>MPMNLPRVYSYKLSRDFGFAPNPFHGICTLATCKPQIRKGAQVGDLVIGCGSKELNMPGTIIFAMRVSEKITFQQYWDDPRFSAKKVNFSSSKAAAYGDNIYHVDNGQWIQEDSHHSFDGGLVNTDNLKRDLGSDNVLIGVDFVYWGSSAPIIPPHLRDLEGDDLFPKGRNFRSIFSNTFRNEVLNWFAELPQRGNLGRPTCW</sequence>
<reference evidence="3" key="1">
    <citation type="submission" date="2021-06" db="EMBL/GenBank/DDBJ databases">
        <title>Identification of Pseudomonas cichorii causing bacterial leaf black spot of flue-cured tobacco, a new disease in China.</title>
        <authorList>
            <person name="Lu C.-H."/>
        </authorList>
    </citation>
    <scope>NUCLEOTIDE SEQUENCE [LARGE SCALE GENOMIC DNA]</scope>
    <source>
        <strain evidence="3">LJ2</strain>
    </source>
</reference>
<gene>
    <name evidence="2" type="ORF">KQP88_16660</name>
</gene>
<proteinExistence type="predicted"/>
<keyword evidence="3" id="KW-1185">Reference proteome</keyword>
<dbReference type="Pfam" id="PF18753">
    <property type="entry name" value="Nmad2"/>
    <property type="match status" value="1"/>
</dbReference>
<dbReference type="Proteomes" id="UP000683401">
    <property type="component" value="Chromosome"/>
</dbReference>
<feature type="domain" description="Nucleotide modification associated" evidence="1">
    <location>
        <begin position="6"/>
        <end position="202"/>
    </location>
</feature>
<evidence type="ECO:0000259" key="1">
    <source>
        <dbReference type="Pfam" id="PF18753"/>
    </source>
</evidence>
<evidence type="ECO:0000313" key="3">
    <source>
        <dbReference type="Proteomes" id="UP000683401"/>
    </source>
</evidence>
<name>A0ABX8HNA5_9PSED</name>
<protein>
    <recommendedName>
        <fullName evidence="1">Nucleotide modification associated domain-containing protein</fullName>
    </recommendedName>
</protein>
<dbReference type="InterPro" id="IPR041180">
    <property type="entry name" value="Nmad2"/>
</dbReference>
<evidence type="ECO:0000313" key="2">
    <source>
        <dbReference type="EMBL" id="QWU81683.1"/>
    </source>
</evidence>
<dbReference type="EMBL" id="CP076668">
    <property type="protein sequence ID" value="QWU81683.1"/>
    <property type="molecule type" value="Genomic_DNA"/>
</dbReference>
<accession>A0ABX8HNA5</accession>
<organism evidence="2 3">
    <name type="scientific">Pseudomonas lijiangensis</name>
    <dbReference type="NCBI Taxonomy" id="2995658"/>
    <lineage>
        <taxon>Bacteria</taxon>
        <taxon>Pseudomonadati</taxon>
        <taxon>Pseudomonadota</taxon>
        <taxon>Gammaproteobacteria</taxon>
        <taxon>Pseudomonadales</taxon>
        <taxon>Pseudomonadaceae</taxon>
        <taxon>Pseudomonas</taxon>
    </lineage>
</organism>